<sequence length="118" mass="14184">MNYAYRNADHFSNMTNGFQSMRRVSRKQHLMHYLKVSRQQLQSRDAHQYLWARDDFVNKGCDTVHQWFESILYSTGPWIQRTLCILIACFYKREKTRYPAPDGTGGEMVEYRVRVRLL</sequence>
<dbReference type="EMBL" id="JAQQWK010000013">
    <property type="protein sequence ID" value="KAK8017474.1"/>
    <property type="molecule type" value="Genomic_DNA"/>
</dbReference>
<reference evidence="1 2" key="1">
    <citation type="submission" date="2023-01" db="EMBL/GenBank/DDBJ databases">
        <title>Analysis of 21 Apiospora genomes using comparative genomics revels a genus with tremendous synthesis potential of carbohydrate active enzymes and secondary metabolites.</title>
        <authorList>
            <person name="Sorensen T."/>
        </authorList>
    </citation>
    <scope>NUCLEOTIDE SEQUENCE [LARGE SCALE GENOMIC DNA]</scope>
    <source>
        <strain evidence="1 2">CBS 33761</strain>
    </source>
</reference>
<organism evidence="1 2">
    <name type="scientific">Apiospora rasikravindrae</name>
    <dbReference type="NCBI Taxonomy" id="990691"/>
    <lineage>
        <taxon>Eukaryota</taxon>
        <taxon>Fungi</taxon>
        <taxon>Dikarya</taxon>
        <taxon>Ascomycota</taxon>
        <taxon>Pezizomycotina</taxon>
        <taxon>Sordariomycetes</taxon>
        <taxon>Xylariomycetidae</taxon>
        <taxon>Amphisphaeriales</taxon>
        <taxon>Apiosporaceae</taxon>
        <taxon>Apiospora</taxon>
    </lineage>
</organism>
<gene>
    <name evidence="1" type="ORF">PG993_013800</name>
</gene>
<dbReference type="Proteomes" id="UP001444661">
    <property type="component" value="Unassembled WGS sequence"/>
</dbReference>
<name>A0ABR1RR76_9PEZI</name>
<proteinExistence type="predicted"/>
<evidence type="ECO:0000313" key="1">
    <source>
        <dbReference type="EMBL" id="KAK8017474.1"/>
    </source>
</evidence>
<keyword evidence="2" id="KW-1185">Reference proteome</keyword>
<accession>A0ABR1RR76</accession>
<evidence type="ECO:0000313" key="2">
    <source>
        <dbReference type="Proteomes" id="UP001444661"/>
    </source>
</evidence>
<comment type="caution">
    <text evidence="1">The sequence shown here is derived from an EMBL/GenBank/DDBJ whole genome shotgun (WGS) entry which is preliminary data.</text>
</comment>
<protein>
    <submittedName>
        <fullName evidence="1">Uncharacterized protein</fullName>
    </submittedName>
</protein>